<organism evidence="1">
    <name type="scientific">bioreactor metagenome</name>
    <dbReference type="NCBI Taxonomy" id="1076179"/>
    <lineage>
        <taxon>unclassified sequences</taxon>
        <taxon>metagenomes</taxon>
        <taxon>ecological metagenomes</taxon>
    </lineage>
</organism>
<sequence length="122" mass="14501">MYPVTCRKTPVPFLFFLSETGIFRKIRIVEHVFLVCKLFEFGSLEQVAFQPPSGFAPVRPGKKDQELLFSLHRVRPRRPVIVVPFTRGNGQREKQEREYHRQDSHASFFQFLYGFRRRAELK</sequence>
<comment type="caution">
    <text evidence="1">The sequence shown here is derived from an EMBL/GenBank/DDBJ whole genome shotgun (WGS) entry which is preliminary data.</text>
</comment>
<name>A0A645IA31_9ZZZZ</name>
<dbReference type="EMBL" id="VSSQ01110116">
    <property type="protein sequence ID" value="MPN48108.1"/>
    <property type="molecule type" value="Genomic_DNA"/>
</dbReference>
<proteinExistence type="predicted"/>
<gene>
    <name evidence="1" type="ORF">SDC9_195712</name>
</gene>
<reference evidence="1" key="1">
    <citation type="submission" date="2019-08" db="EMBL/GenBank/DDBJ databases">
        <authorList>
            <person name="Kucharzyk K."/>
            <person name="Murdoch R.W."/>
            <person name="Higgins S."/>
            <person name="Loffler F."/>
        </authorList>
    </citation>
    <scope>NUCLEOTIDE SEQUENCE</scope>
</reference>
<evidence type="ECO:0000313" key="1">
    <source>
        <dbReference type="EMBL" id="MPN48108.1"/>
    </source>
</evidence>
<accession>A0A645IA31</accession>
<protein>
    <submittedName>
        <fullName evidence="1">Uncharacterized protein</fullName>
    </submittedName>
</protein>
<dbReference type="AlphaFoldDB" id="A0A645IA31"/>